<dbReference type="InterPro" id="IPR035921">
    <property type="entry name" value="F/V-ATP_Csub_sf"/>
</dbReference>
<feature type="transmembrane region" description="Helical" evidence="8">
    <location>
        <begin position="53"/>
        <end position="78"/>
    </location>
</feature>
<evidence type="ECO:0000256" key="5">
    <source>
        <dbReference type="ARBA" id="ARBA00022989"/>
    </source>
</evidence>
<dbReference type="EMBL" id="BKCP01001113">
    <property type="protein sequence ID" value="GER26581.1"/>
    <property type="molecule type" value="Genomic_DNA"/>
</dbReference>
<evidence type="ECO:0000256" key="7">
    <source>
        <dbReference type="ARBA" id="ARBA00023136"/>
    </source>
</evidence>
<evidence type="ECO:0000256" key="3">
    <source>
        <dbReference type="ARBA" id="ARBA00022448"/>
    </source>
</evidence>
<evidence type="ECO:0000313" key="13">
    <source>
        <dbReference type="Proteomes" id="UP000325081"/>
    </source>
</evidence>
<name>A0A5A7P211_STRAF</name>
<dbReference type="PANTHER" id="PTHR45125:SF51">
    <property type="entry name" value="F21J9.4-RELATED"/>
    <property type="match status" value="1"/>
</dbReference>
<evidence type="ECO:0000259" key="10">
    <source>
        <dbReference type="Pfam" id="PF00137"/>
    </source>
</evidence>
<accession>A0A5A7P211</accession>
<protein>
    <submittedName>
        <fullName evidence="12">V-type proton ATPase 16 kDa proteolipid subunit</fullName>
    </submittedName>
</protein>
<evidence type="ECO:0000256" key="4">
    <source>
        <dbReference type="ARBA" id="ARBA00022692"/>
    </source>
</evidence>
<dbReference type="Pfam" id="PF00137">
    <property type="entry name" value="ATP-synt_C"/>
    <property type="match status" value="1"/>
</dbReference>
<dbReference type="PRINTS" id="PR00122">
    <property type="entry name" value="VACATPASE"/>
</dbReference>
<dbReference type="InterPro" id="IPR029466">
    <property type="entry name" value="NAM-associated_C"/>
</dbReference>
<feature type="transmembrane region" description="Helical" evidence="8">
    <location>
        <begin position="12"/>
        <end position="33"/>
    </location>
</feature>
<comment type="similarity">
    <text evidence="2 8">Belongs to the V-ATPase proteolipid subunit family.</text>
</comment>
<dbReference type="InterPro" id="IPR002379">
    <property type="entry name" value="ATPase_proteolipid_c-like_dom"/>
</dbReference>
<comment type="function">
    <text evidence="8">Proton-conducting pore forming subunit of the membrane integral V0 complex of vacuolar ATPase. V-ATPase is responsible for acidifying a variety of intracellular compartments in eukaryotic cells.</text>
</comment>
<comment type="subunit">
    <text evidence="8">V-ATPase is a heteromultimeric enzyme composed of a peripheral catalytic V1 complex attached to an integral membrane V0 proton pore complex.</text>
</comment>
<feature type="domain" description="V-ATPase proteolipid subunit C-like" evidence="10">
    <location>
        <begin position="46"/>
        <end position="78"/>
    </location>
</feature>
<feature type="compositionally biased region" description="Basic and acidic residues" evidence="9">
    <location>
        <begin position="253"/>
        <end position="266"/>
    </location>
</feature>
<dbReference type="AlphaFoldDB" id="A0A5A7P211"/>
<reference evidence="13" key="1">
    <citation type="journal article" date="2019" name="Curr. Biol.">
        <title>Genome Sequence of Striga asiatica Provides Insight into the Evolution of Plant Parasitism.</title>
        <authorList>
            <person name="Yoshida S."/>
            <person name="Kim S."/>
            <person name="Wafula E.K."/>
            <person name="Tanskanen J."/>
            <person name="Kim Y.M."/>
            <person name="Honaas L."/>
            <person name="Yang Z."/>
            <person name="Spallek T."/>
            <person name="Conn C.E."/>
            <person name="Ichihashi Y."/>
            <person name="Cheong K."/>
            <person name="Cui S."/>
            <person name="Der J.P."/>
            <person name="Gundlach H."/>
            <person name="Jiao Y."/>
            <person name="Hori C."/>
            <person name="Ishida J.K."/>
            <person name="Kasahara H."/>
            <person name="Kiba T."/>
            <person name="Kim M.S."/>
            <person name="Koo N."/>
            <person name="Laohavisit A."/>
            <person name="Lee Y.H."/>
            <person name="Lumba S."/>
            <person name="McCourt P."/>
            <person name="Mortimer J.C."/>
            <person name="Mutuku J.M."/>
            <person name="Nomura T."/>
            <person name="Sasaki-Sekimoto Y."/>
            <person name="Seto Y."/>
            <person name="Wang Y."/>
            <person name="Wakatake T."/>
            <person name="Sakakibara H."/>
            <person name="Demura T."/>
            <person name="Yamaguchi S."/>
            <person name="Yoneyama K."/>
            <person name="Manabe R.I."/>
            <person name="Nelson D.C."/>
            <person name="Schulman A.H."/>
            <person name="Timko M.P."/>
            <person name="dePamphilis C.W."/>
            <person name="Choi D."/>
            <person name="Shirasu K."/>
        </authorList>
    </citation>
    <scope>NUCLEOTIDE SEQUENCE [LARGE SCALE GENOMIC DNA]</scope>
    <source>
        <strain evidence="13">cv. UVA1</strain>
    </source>
</reference>
<dbReference type="Proteomes" id="UP000325081">
    <property type="component" value="Unassembled WGS sequence"/>
</dbReference>
<evidence type="ECO:0000256" key="6">
    <source>
        <dbReference type="ARBA" id="ARBA00023065"/>
    </source>
</evidence>
<keyword evidence="6 8" id="KW-0406">Ion transport</keyword>
<organism evidence="12 13">
    <name type="scientific">Striga asiatica</name>
    <name type="common">Asiatic witchweed</name>
    <name type="synonym">Buchnera asiatica</name>
    <dbReference type="NCBI Taxonomy" id="4170"/>
    <lineage>
        <taxon>Eukaryota</taxon>
        <taxon>Viridiplantae</taxon>
        <taxon>Streptophyta</taxon>
        <taxon>Embryophyta</taxon>
        <taxon>Tracheophyta</taxon>
        <taxon>Spermatophyta</taxon>
        <taxon>Magnoliopsida</taxon>
        <taxon>eudicotyledons</taxon>
        <taxon>Gunneridae</taxon>
        <taxon>Pentapetalae</taxon>
        <taxon>asterids</taxon>
        <taxon>lamiids</taxon>
        <taxon>Lamiales</taxon>
        <taxon>Orobanchaceae</taxon>
        <taxon>Buchnereae</taxon>
        <taxon>Striga</taxon>
    </lineage>
</organism>
<dbReference type="GO" id="GO:0033179">
    <property type="term" value="C:proton-transporting V-type ATPase, V0 domain"/>
    <property type="evidence" value="ECO:0007669"/>
    <property type="project" value="InterPro"/>
</dbReference>
<keyword evidence="7 8" id="KW-0472">Membrane</keyword>
<evidence type="ECO:0000256" key="2">
    <source>
        <dbReference type="ARBA" id="ARBA00007296"/>
    </source>
</evidence>
<evidence type="ECO:0000259" key="11">
    <source>
        <dbReference type="Pfam" id="PF14303"/>
    </source>
</evidence>
<dbReference type="Pfam" id="PF14303">
    <property type="entry name" value="NAM-associated"/>
    <property type="match status" value="1"/>
</dbReference>
<gene>
    <name evidence="12" type="ORF">STAS_02232</name>
</gene>
<feature type="region of interest" description="Disordered" evidence="9">
    <location>
        <begin position="249"/>
        <end position="307"/>
    </location>
</feature>
<comment type="caution">
    <text evidence="8">Lacks conserved residue(s) required for the propagation of feature annotation.</text>
</comment>
<feature type="domain" description="No apical meristem-associated C-terminal" evidence="11">
    <location>
        <begin position="230"/>
        <end position="390"/>
    </location>
</feature>
<dbReference type="InterPro" id="IPR000245">
    <property type="entry name" value="ATPase_proteolipid_csu"/>
</dbReference>
<dbReference type="SUPFAM" id="SSF81333">
    <property type="entry name" value="F1F0 ATP synthase subunit C"/>
    <property type="match status" value="1"/>
</dbReference>
<evidence type="ECO:0000313" key="12">
    <source>
        <dbReference type="EMBL" id="GER26581.1"/>
    </source>
</evidence>
<proteinExistence type="inferred from homology"/>
<keyword evidence="3 8" id="KW-0813">Transport</keyword>
<evidence type="ECO:0000256" key="1">
    <source>
        <dbReference type="ARBA" id="ARBA00004141"/>
    </source>
</evidence>
<dbReference type="PANTHER" id="PTHR45125">
    <property type="entry name" value="F21J9.4-RELATED"/>
    <property type="match status" value="1"/>
</dbReference>
<keyword evidence="4 8" id="KW-0812">Transmembrane</keyword>
<keyword evidence="5 8" id="KW-1133">Transmembrane helix</keyword>
<evidence type="ECO:0000256" key="9">
    <source>
        <dbReference type="SAM" id="MobiDB-lite"/>
    </source>
</evidence>
<dbReference type="GO" id="GO:0046961">
    <property type="term" value="F:proton-transporting ATPase activity, rotational mechanism"/>
    <property type="evidence" value="ECO:0007669"/>
    <property type="project" value="InterPro"/>
</dbReference>
<dbReference type="OrthoDB" id="1225588at2759"/>
<evidence type="ECO:0000256" key="8">
    <source>
        <dbReference type="RuleBase" id="RU363060"/>
    </source>
</evidence>
<keyword evidence="13" id="KW-1185">Reference proteome</keyword>
<dbReference type="Gene3D" id="1.20.120.610">
    <property type="entry name" value="lithium bound rotor ring of v- atpase"/>
    <property type="match status" value="1"/>
</dbReference>
<comment type="caution">
    <text evidence="12">The sequence shown here is derived from an EMBL/GenBank/DDBJ whole genome shotgun (WGS) entry which is preliminary data.</text>
</comment>
<sequence>MSSTFSGDETAPFFGFLGAAAALVFSYMNYQLFRPHEFFLYYVSLANAQQPKLFVGMILILIFAEALALYGLIVGIILSSRAGYVELNGYYTNLLNDGLEGHQVDGMSNSPEEELSPNLQGNKGRTKKFEKNEDVLLVDSWLNISMDPVQGNNQKRTTYWNRIHAYFHENKDFSSSRNANSLMHRWSVIQEHVNKFVGCIAQLEARKQSGTTIEQRLVEAKTLFESQEKREFKFLHCWSILRNHPKWLQQQASKEKSSQKKQKAVEDATPGDSTSKHVDDEEAAGNDDEVPKRPVGKKRAKESLRKGGDRAYNDALASFWAKKQEYEAEKERKKEERYKEAFALEQERISLKKKQVEFNITNKEDKIMSMDLTALTYDQQIYFSNRQKEIAARSMPQVER</sequence>
<comment type="subcellular location">
    <subcellularLocation>
        <location evidence="1">Membrane</location>
        <topology evidence="1">Multi-pass membrane protein</topology>
    </subcellularLocation>
</comment>
<dbReference type="CDD" id="cd18176">
    <property type="entry name" value="ATP-synt_Vo_c_ATP6C_rpt2"/>
    <property type="match status" value="1"/>
</dbReference>